<feature type="non-terminal residue" evidence="5">
    <location>
        <position position="265"/>
    </location>
</feature>
<keyword evidence="4" id="KW-0812">Transmembrane</keyword>
<keyword evidence="4" id="KW-1133">Transmembrane helix</keyword>
<comment type="caution">
    <text evidence="5">The sequence shown here is derived from an EMBL/GenBank/DDBJ whole genome shotgun (WGS) entry which is preliminary data.</text>
</comment>
<name>A0ABN7UX67_GIGMA</name>
<keyword evidence="2 3" id="KW-0040">ANK repeat</keyword>
<keyword evidence="6" id="KW-1185">Reference proteome</keyword>
<dbReference type="PROSITE" id="PS50088">
    <property type="entry name" value="ANK_REPEAT"/>
    <property type="match status" value="1"/>
</dbReference>
<dbReference type="PANTHER" id="PTHR24198:SF165">
    <property type="entry name" value="ANKYRIN REPEAT-CONTAINING PROTEIN-RELATED"/>
    <property type="match status" value="1"/>
</dbReference>
<dbReference type="Proteomes" id="UP000789901">
    <property type="component" value="Unassembled WGS sequence"/>
</dbReference>
<protein>
    <submittedName>
        <fullName evidence="5">37692_t:CDS:1</fullName>
    </submittedName>
</protein>
<accession>A0ABN7UX67</accession>
<dbReference type="Gene3D" id="1.25.40.20">
    <property type="entry name" value="Ankyrin repeat-containing domain"/>
    <property type="match status" value="1"/>
</dbReference>
<dbReference type="SUPFAM" id="SSF48403">
    <property type="entry name" value="Ankyrin repeat"/>
    <property type="match status" value="1"/>
</dbReference>
<dbReference type="InterPro" id="IPR002110">
    <property type="entry name" value="Ankyrin_rpt"/>
</dbReference>
<keyword evidence="1" id="KW-0677">Repeat</keyword>
<proteinExistence type="predicted"/>
<keyword evidence="4" id="KW-0472">Membrane</keyword>
<evidence type="ECO:0000256" key="1">
    <source>
        <dbReference type="ARBA" id="ARBA00022737"/>
    </source>
</evidence>
<sequence>MTEKVKQNAQACMYTLEIHEYFYADFNKVLMEWNGQSEHFTERKEKLKHKHDKKAALAVGVTFVPYLNLVAAPAIGYFAYKNKKASKEAGDQAEHAVAAAEQLKEHLIDPIENFIDVMKEILRSLDTLYYLNHNSEEINIVESCSFTEEKFHHSRSQPNVDVNNGHVQSLLANIQNINKNSWTFLHFAAAAGCIEVVKILLKQKHIYDVNRIDKNGKTALDLATENRHTELVEYLLEEDNNEEKVNNKEELYHINFAIEKGYFDV</sequence>
<evidence type="ECO:0000313" key="6">
    <source>
        <dbReference type="Proteomes" id="UP000789901"/>
    </source>
</evidence>
<reference evidence="5 6" key="1">
    <citation type="submission" date="2021-06" db="EMBL/GenBank/DDBJ databases">
        <authorList>
            <person name="Kallberg Y."/>
            <person name="Tangrot J."/>
            <person name="Rosling A."/>
        </authorList>
    </citation>
    <scope>NUCLEOTIDE SEQUENCE [LARGE SCALE GENOMIC DNA]</scope>
    <source>
        <strain evidence="5 6">120-4 pot B 10/14</strain>
    </source>
</reference>
<evidence type="ECO:0000256" key="4">
    <source>
        <dbReference type="SAM" id="Phobius"/>
    </source>
</evidence>
<evidence type="ECO:0000256" key="2">
    <source>
        <dbReference type="ARBA" id="ARBA00023043"/>
    </source>
</evidence>
<feature type="repeat" description="ANK" evidence="3">
    <location>
        <begin position="215"/>
        <end position="247"/>
    </location>
</feature>
<organism evidence="5 6">
    <name type="scientific">Gigaspora margarita</name>
    <dbReference type="NCBI Taxonomy" id="4874"/>
    <lineage>
        <taxon>Eukaryota</taxon>
        <taxon>Fungi</taxon>
        <taxon>Fungi incertae sedis</taxon>
        <taxon>Mucoromycota</taxon>
        <taxon>Glomeromycotina</taxon>
        <taxon>Glomeromycetes</taxon>
        <taxon>Diversisporales</taxon>
        <taxon>Gigasporaceae</taxon>
        <taxon>Gigaspora</taxon>
    </lineage>
</organism>
<evidence type="ECO:0000256" key="3">
    <source>
        <dbReference type="PROSITE-ProRule" id="PRU00023"/>
    </source>
</evidence>
<dbReference type="InterPro" id="IPR036770">
    <property type="entry name" value="Ankyrin_rpt-contain_sf"/>
</dbReference>
<dbReference type="EMBL" id="CAJVQB010006980">
    <property type="protein sequence ID" value="CAG8694949.1"/>
    <property type="molecule type" value="Genomic_DNA"/>
</dbReference>
<feature type="transmembrane region" description="Helical" evidence="4">
    <location>
        <begin position="55"/>
        <end position="80"/>
    </location>
</feature>
<dbReference type="Pfam" id="PF12796">
    <property type="entry name" value="Ank_2"/>
    <property type="match status" value="1"/>
</dbReference>
<dbReference type="PROSITE" id="PS50297">
    <property type="entry name" value="ANK_REP_REGION"/>
    <property type="match status" value="1"/>
</dbReference>
<gene>
    <name evidence="5" type="ORF">GMARGA_LOCUS11751</name>
</gene>
<evidence type="ECO:0000313" key="5">
    <source>
        <dbReference type="EMBL" id="CAG8694949.1"/>
    </source>
</evidence>
<dbReference type="SMART" id="SM00248">
    <property type="entry name" value="ANK"/>
    <property type="match status" value="2"/>
</dbReference>
<dbReference type="PANTHER" id="PTHR24198">
    <property type="entry name" value="ANKYRIN REPEAT AND PROTEIN KINASE DOMAIN-CONTAINING PROTEIN"/>
    <property type="match status" value="1"/>
</dbReference>